<dbReference type="SFLD" id="SFLDG01212">
    <property type="entry name" value="Phytoene_synthase_like"/>
    <property type="match status" value="1"/>
</dbReference>
<comment type="pathway">
    <text evidence="1">Carotenoid biosynthesis; phytoene biosynthesis.</text>
</comment>
<evidence type="ECO:0000256" key="3">
    <source>
        <dbReference type="SAM" id="MobiDB-lite"/>
    </source>
</evidence>
<dbReference type="GO" id="GO:0016117">
    <property type="term" value="P:carotenoid biosynthetic process"/>
    <property type="evidence" value="ECO:0007669"/>
    <property type="project" value="UniProtKB-ARBA"/>
</dbReference>
<dbReference type="Proteomes" id="UP000630887">
    <property type="component" value="Unassembled WGS sequence"/>
</dbReference>
<sequence>MRQVGTAAGRVPADADRPRGASAGFVAGSREAIASIPVELAQAYRRCPIPTELAEAYRRCRDLHRRHGRSYFLATRLLPAGKRPHVHALYGFARYADEIVDRTDTGTPEDRARRLRDWSDRFLAGLHGEPVDDPLLPAVLHTVGVFDLDLADFAAFLDSMAMDLTVRRYADYSALLSYMEGSAAVIGTLMLPILGPADPAAAREPARQLGLAFQLTNFLRDVAEDLARDRVYLPQDDLARFGVTTADLRAAAAAARATPQIKSLIAHGITRARTHYAAALPGLDLLPGTSRTCVRTAYLVYAAILDEIERADHDVFARRAVVPAHRRARLLTQALLTKGRAPSHRPA</sequence>
<evidence type="ECO:0000313" key="4">
    <source>
        <dbReference type="EMBL" id="GIG10695.1"/>
    </source>
</evidence>
<gene>
    <name evidence="4" type="primary">crtB_2</name>
    <name evidence="4" type="ORF">Cco03nite_73950</name>
</gene>
<dbReference type="SFLD" id="SFLDG01018">
    <property type="entry name" value="Squalene/Phytoene_Synthase_Lik"/>
    <property type="match status" value="1"/>
</dbReference>
<dbReference type="Gene3D" id="1.10.600.10">
    <property type="entry name" value="Farnesyl Diphosphate Synthase"/>
    <property type="match status" value="1"/>
</dbReference>
<organism evidence="4 5">
    <name type="scientific">Catellatospora coxensis</name>
    <dbReference type="NCBI Taxonomy" id="310354"/>
    <lineage>
        <taxon>Bacteria</taxon>
        <taxon>Bacillati</taxon>
        <taxon>Actinomycetota</taxon>
        <taxon>Actinomycetes</taxon>
        <taxon>Micromonosporales</taxon>
        <taxon>Micromonosporaceae</taxon>
        <taxon>Catellatospora</taxon>
    </lineage>
</organism>
<dbReference type="PROSITE" id="PS01045">
    <property type="entry name" value="SQUALEN_PHYTOEN_SYN_2"/>
    <property type="match status" value="1"/>
</dbReference>
<dbReference type="InterPro" id="IPR008949">
    <property type="entry name" value="Isoprenoid_synthase_dom_sf"/>
</dbReference>
<dbReference type="InterPro" id="IPR019845">
    <property type="entry name" value="Squalene/phytoene_synthase_CS"/>
</dbReference>
<feature type="region of interest" description="Disordered" evidence="3">
    <location>
        <begin position="1"/>
        <end position="20"/>
    </location>
</feature>
<evidence type="ECO:0000313" key="5">
    <source>
        <dbReference type="Proteomes" id="UP000630887"/>
    </source>
</evidence>
<dbReference type="EMBL" id="BONI01000097">
    <property type="protein sequence ID" value="GIG10695.1"/>
    <property type="molecule type" value="Genomic_DNA"/>
</dbReference>
<reference evidence="4 5" key="1">
    <citation type="submission" date="2021-01" db="EMBL/GenBank/DDBJ databases">
        <title>Whole genome shotgun sequence of Catellatospora coxensis NBRC 107359.</title>
        <authorList>
            <person name="Komaki H."/>
            <person name="Tamura T."/>
        </authorList>
    </citation>
    <scope>NUCLEOTIDE SEQUENCE [LARGE SCALE GENOMIC DNA]</scope>
    <source>
        <strain evidence="4 5">NBRC 107359</strain>
    </source>
</reference>
<dbReference type="SUPFAM" id="SSF48576">
    <property type="entry name" value="Terpenoid synthases"/>
    <property type="match status" value="1"/>
</dbReference>
<proteinExistence type="predicted"/>
<comment type="caution">
    <text evidence="4">The sequence shown here is derived from an EMBL/GenBank/DDBJ whole genome shotgun (WGS) entry which is preliminary data.</text>
</comment>
<evidence type="ECO:0000256" key="1">
    <source>
        <dbReference type="ARBA" id="ARBA00004684"/>
    </source>
</evidence>
<dbReference type="AlphaFoldDB" id="A0A8J3LDI1"/>
<dbReference type="InterPro" id="IPR044843">
    <property type="entry name" value="Trans_IPPS_bact-type"/>
</dbReference>
<dbReference type="InterPro" id="IPR033904">
    <property type="entry name" value="Trans_IPPS_HH"/>
</dbReference>
<protein>
    <submittedName>
        <fullName evidence="4">Phytoene synthase</fullName>
    </submittedName>
</protein>
<keyword evidence="5" id="KW-1185">Reference proteome</keyword>
<dbReference type="InterPro" id="IPR002060">
    <property type="entry name" value="Squ/phyt_synthse"/>
</dbReference>
<dbReference type="PROSITE" id="PS01044">
    <property type="entry name" value="SQUALEN_PHYTOEN_SYN_1"/>
    <property type="match status" value="1"/>
</dbReference>
<accession>A0A8J3LDI1</accession>
<dbReference type="SFLD" id="SFLDS00005">
    <property type="entry name" value="Isoprenoid_Synthase_Type_I"/>
    <property type="match status" value="1"/>
</dbReference>
<name>A0A8J3LDI1_9ACTN</name>
<dbReference type="UniPathway" id="UPA00799"/>
<dbReference type="CDD" id="cd00683">
    <property type="entry name" value="Trans_IPPS_HH"/>
    <property type="match status" value="1"/>
</dbReference>
<dbReference type="GO" id="GO:0004311">
    <property type="term" value="F:geranylgeranyl diphosphate synthase activity"/>
    <property type="evidence" value="ECO:0007669"/>
    <property type="project" value="InterPro"/>
</dbReference>
<keyword evidence="2" id="KW-0808">Transferase</keyword>
<dbReference type="PANTHER" id="PTHR31480">
    <property type="entry name" value="BIFUNCTIONAL LYCOPENE CYCLASE/PHYTOENE SYNTHASE"/>
    <property type="match status" value="1"/>
</dbReference>
<dbReference type="Pfam" id="PF00494">
    <property type="entry name" value="SQS_PSY"/>
    <property type="match status" value="1"/>
</dbReference>
<evidence type="ECO:0000256" key="2">
    <source>
        <dbReference type="ARBA" id="ARBA00022679"/>
    </source>
</evidence>
<dbReference type="GO" id="GO:0051996">
    <property type="term" value="F:squalene synthase [NAD(P)H] activity"/>
    <property type="evidence" value="ECO:0007669"/>
    <property type="project" value="InterPro"/>
</dbReference>